<proteinExistence type="predicted"/>
<name>A0ABP9L5C9_9RHOB</name>
<keyword evidence="2" id="KW-1185">Reference proteome</keyword>
<protein>
    <submittedName>
        <fullName evidence="1">Uncharacterized protein</fullName>
    </submittedName>
</protein>
<reference evidence="2" key="1">
    <citation type="journal article" date="2019" name="Int. J. Syst. Evol. Microbiol.">
        <title>The Global Catalogue of Microorganisms (GCM) 10K type strain sequencing project: providing services to taxonomists for standard genome sequencing and annotation.</title>
        <authorList>
            <consortium name="The Broad Institute Genomics Platform"/>
            <consortium name="The Broad Institute Genome Sequencing Center for Infectious Disease"/>
            <person name="Wu L."/>
            <person name="Ma J."/>
        </authorList>
    </citation>
    <scope>NUCLEOTIDE SEQUENCE [LARGE SCALE GENOMIC DNA]</scope>
    <source>
        <strain evidence="2">JCM 18015</strain>
    </source>
</reference>
<comment type="caution">
    <text evidence="1">The sequence shown here is derived from an EMBL/GenBank/DDBJ whole genome shotgun (WGS) entry which is preliminary data.</text>
</comment>
<sequence>MKGSTQLSIQPVNVQISQIVTPMGVITISPVRKLDRSEARNPRFGGGGVGGSCMRVLAVSGTSVVI</sequence>
<accession>A0ABP9L5C9</accession>
<evidence type="ECO:0000313" key="1">
    <source>
        <dbReference type="EMBL" id="GAA5069539.1"/>
    </source>
</evidence>
<evidence type="ECO:0000313" key="2">
    <source>
        <dbReference type="Proteomes" id="UP001499910"/>
    </source>
</evidence>
<dbReference type="Proteomes" id="UP001499910">
    <property type="component" value="Unassembled WGS sequence"/>
</dbReference>
<gene>
    <name evidence="1" type="ORF">GCM10023209_11390</name>
</gene>
<dbReference type="EMBL" id="BAABHW010000001">
    <property type="protein sequence ID" value="GAA5069539.1"/>
    <property type="molecule type" value="Genomic_DNA"/>
</dbReference>
<organism evidence="1 2">
    <name type="scientific">[Roseibacterium] beibuensis</name>
    <dbReference type="NCBI Taxonomy" id="1193142"/>
    <lineage>
        <taxon>Bacteria</taxon>
        <taxon>Pseudomonadati</taxon>
        <taxon>Pseudomonadota</taxon>
        <taxon>Alphaproteobacteria</taxon>
        <taxon>Rhodobacterales</taxon>
        <taxon>Roseobacteraceae</taxon>
        <taxon>Roseicyclus</taxon>
    </lineage>
</organism>